<evidence type="ECO:0000256" key="5">
    <source>
        <dbReference type="ARBA" id="ARBA00023239"/>
    </source>
</evidence>
<dbReference type="Pfam" id="PF03711">
    <property type="entry name" value="OKR_DC_1_C"/>
    <property type="match status" value="1"/>
</dbReference>
<evidence type="ECO:0000256" key="2">
    <source>
        <dbReference type="ARBA" id="ARBA00010671"/>
    </source>
</evidence>
<dbReference type="RefSeq" id="WP_117528524.1">
    <property type="nucleotide sequence ID" value="NZ_JAMXUZ010000001.1"/>
</dbReference>
<proteinExistence type="inferred from homology"/>
<dbReference type="InterPro" id="IPR000310">
    <property type="entry name" value="Orn/Lys/Arg_deCO2ase_major_dom"/>
</dbReference>
<dbReference type="Gene3D" id="3.90.105.10">
    <property type="entry name" value="Molybdopterin biosynthesis moea protein, domain 2"/>
    <property type="match status" value="1"/>
</dbReference>
<evidence type="ECO:0000256" key="1">
    <source>
        <dbReference type="ARBA" id="ARBA00001933"/>
    </source>
</evidence>
<dbReference type="SUPFAM" id="SSF55904">
    <property type="entry name" value="Ornithine decarboxylase C-terminal domain"/>
    <property type="match status" value="1"/>
</dbReference>
<evidence type="ECO:0000256" key="3">
    <source>
        <dbReference type="ARBA" id="ARBA00022793"/>
    </source>
</evidence>
<dbReference type="EMBL" id="QVEP01000023">
    <property type="protein sequence ID" value="RGB79570.1"/>
    <property type="molecule type" value="Genomic_DNA"/>
</dbReference>
<name>A0A3E2TMK4_9FIRM</name>
<dbReference type="InterPro" id="IPR015421">
    <property type="entry name" value="PyrdxlP-dep_Trfase_major"/>
</dbReference>
<gene>
    <name evidence="8" type="ORF">DW070_09990</name>
</gene>
<keyword evidence="8" id="KW-0032">Aminotransferase</keyword>
<protein>
    <submittedName>
        <fullName evidence="8">Aminotransferase class I/II-fold pyridoxal phosphate-dependent enzyme</fullName>
    </submittedName>
</protein>
<evidence type="ECO:0000313" key="8">
    <source>
        <dbReference type="EMBL" id="RGB79570.1"/>
    </source>
</evidence>
<dbReference type="InterPro" id="IPR052357">
    <property type="entry name" value="Orn_Lys_Arg_decarboxylase-I"/>
</dbReference>
<comment type="similarity">
    <text evidence="2">Belongs to the Orn/Lys/Arg decarboxylase class-I family.</text>
</comment>
<evidence type="ECO:0000259" key="6">
    <source>
        <dbReference type="Pfam" id="PF01276"/>
    </source>
</evidence>
<keyword evidence="5" id="KW-0456">Lyase</keyword>
<keyword evidence="4" id="KW-0663">Pyridoxal phosphate</keyword>
<evidence type="ECO:0000259" key="7">
    <source>
        <dbReference type="Pfam" id="PF03711"/>
    </source>
</evidence>
<dbReference type="Gene3D" id="3.40.640.10">
    <property type="entry name" value="Type I PLP-dependent aspartate aminotransferase-like (Major domain)"/>
    <property type="match status" value="1"/>
</dbReference>
<evidence type="ECO:0000313" key="9">
    <source>
        <dbReference type="Proteomes" id="UP000260773"/>
    </source>
</evidence>
<dbReference type="PANTHER" id="PTHR43277:SF3">
    <property type="entry name" value="DECARBOXYLASE, PUTATIVE-RELATED"/>
    <property type="match status" value="1"/>
</dbReference>
<dbReference type="InterPro" id="IPR036633">
    <property type="entry name" value="Prn/Lys/Arg_de-COase_C_sf"/>
</dbReference>
<dbReference type="InterPro" id="IPR015424">
    <property type="entry name" value="PyrdxlP-dep_Trfase"/>
</dbReference>
<keyword evidence="3" id="KW-0210">Decarboxylase</keyword>
<dbReference type="AlphaFoldDB" id="A0A3E2TMK4"/>
<dbReference type="SUPFAM" id="SSF53383">
    <property type="entry name" value="PLP-dependent transferases"/>
    <property type="match status" value="1"/>
</dbReference>
<dbReference type="Pfam" id="PF01276">
    <property type="entry name" value="OKR_DC_1"/>
    <property type="match status" value="1"/>
</dbReference>
<accession>A0A3E2TMK4</accession>
<dbReference type="Proteomes" id="UP000260773">
    <property type="component" value="Unassembled WGS sequence"/>
</dbReference>
<reference evidence="8 9" key="1">
    <citation type="submission" date="2018-08" db="EMBL/GenBank/DDBJ databases">
        <title>A genome reference for cultivated species of the human gut microbiota.</title>
        <authorList>
            <person name="Zou Y."/>
            <person name="Xue W."/>
            <person name="Luo G."/>
        </authorList>
    </citation>
    <scope>NUCLEOTIDE SEQUENCE [LARGE SCALE GENOMIC DNA]</scope>
    <source>
        <strain evidence="8 9">AF45-17</strain>
    </source>
</reference>
<dbReference type="GO" id="GO:0016831">
    <property type="term" value="F:carboxy-lyase activity"/>
    <property type="evidence" value="ECO:0007669"/>
    <property type="project" value="UniProtKB-KW"/>
</dbReference>
<sequence length="495" mass="56056">MCKNSEIERNDEQPLLERLEAYGRTDVYPFHMPGHKRRLGPKEMGHLYEMDITEIDGFDNLHEPEGILKDAQLFAAELYHSEETAFIVNGSTAGLLAAIAGICRDGGEILAARNCHKAVYHAIELHHLKPYYIYPPINTKYGINEGIYPQDVEKMWITHQNIQAIVITSPTYDGVVSDIEAICEIAHRHRVPVIVDEAHGAHFCFSDYFPKSAVACGADVVIQSTHKTLPAMTQTALIHLNGDLIDRERIRRMLTIYQTSSPSYILMGSIDGCLHMLSENGEMLYKAYTERLQKLRNAIHEQCRWIKLPEYEELDAACSKDYDKSKIVLSVRNTGMTGRQFHEILLHDYHLQMEMVSAEYVLAMTAVGDSEEGYERLLHALVETDAKINAMLAQNEAKKDALDEEEKLHDWAKLPVVSQKMTIYDAEQRKKILCRLDDAAGEIAADYIYLYPPGIPIVTPGEMITGAVIGTIHWWLSDGLHVSGVYEERDVRIIC</sequence>
<comment type="cofactor">
    <cofactor evidence="1">
        <name>pyridoxal 5'-phosphate</name>
        <dbReference type="ChEBI" id="CHEBI:597326"/>
    </cofactor>
</comment>
<organism evidence="8 9">
    <name type="scientific">Coprococcus catus</name>
    <dbReference type="NCBI Taxonomy" id="116085"/>
    <lineage>
        <taxon>Bacteria</taxon>
        <taxon>Bacillati</taxon>
        <taxon>Bacillota</taxon>
        <taxon>Clostridia</taxon>
        <taxon>Lachnospirales</taxon>
        <taxon>Lachnospiraceae</taxon>
        <taxon>Coprococcus</taxon>
    </lineage>
</organism>
<comment type="caution">
    <text evidence="8">The sequence shown here is derived from an EMBL/GenBank/DDBJ whole genome shotgun (WGS) entry which is preliminary data.</text>
</comment>
<feature type="domain" description="Orn/Lys/Arg decarboxylases family 1 pyridoxal-P attachment site" evidence="6">
    <location>
        <begin position="14"/>
        <end position="315"/>
    </location>
</feature>
<evidence type="ECO:0000256" key="4">
    <source>
        <dbReference type="ARBA" id="ARBA00022898"/>
    </source>
</evidence>
<dbReference type="InterPro" id="IPR008286">
    <property type="entry name" value="Prn/Lys/Arg_de-COase_C"/>
</dbReference>
<feature type="domain" description="Orn/Lys/Arg decarboxylase C-terminal" evidence="7">
    <location>
        <begin position="415"/>
        <end position="466"/>
    </location>
</feature>
<dbReference type="GO" id="GO:0008483">
    <property type="term" value="F:transaminase activity"/>
    <property type="evidence" value="ECO:0007669"/>
    <property type="project" value="UniProtKB-KW"/>
</dbReference>
<dbReference type="PANTHER" id="PTHR43277">
    <property type="entry name" value="ARGININE DECARBOXYLASE"/>
    <property type="match status" value="1"/>
</dbReference>
<keyword evidence="8" id="KW-0808">Transferase</keyword>